<protein>
    <submittedName>
        <fullName evidence="1">Uncharacterized protein</fullName>
    </submittedName>
</protein>
<evidence type="ECO:0000313" key="2">
    <source>
        <dbReference type="Proteomes" id="UP000299102"/>
    </source>
</evidence>
<comment type="caution">
    <text evidence="1">The sequence shown here is derived from an EMBL/GenBank/DDBJ whole genome shotgun (WGS) entry which is preliminary data.</text>
</comment>
<dbReference type="AlphaFoldDB" id="A0A4C1SY09"/>
<reference evidence="1 2" key="1">
    <citation type="journal article" date="2019" name="Commun. Biol.">
        <title>The bagworm genome reveals a unique fibroin gene that provides high tensile strength.</title>
        <authorList>
            <person name="Kono N."/>
            <person name="Nakamura H."/>
            <person name="Ohtoshi R."/>
            <person name="Tomita M."/>
            <person name="Numata K."/>
            <person name="Arakawa K."/>
        </authorList>
    </citation>
    <scope>NUCLEOTIDE SEQUENCE [LARGE SCALE GENOMIC DNA]</scope>
</reference>
<dbReference type="EMBL" id="BGZK01004091">
    <property type="protein sequence ID" value="GBP06814.1"/>
    <property type="molecule type" value="Genomic_DNA"/>
</dbReference>
<name>A0A4C1SY09_EUMVA</name>
<gene>
    <name evidence="1" type="ORF">EVAR_96884_1</name>
</gene>
<dbReference type="Proteomes" id="UP000299102">
    <property type="component" value="Unassembled WGS sequence"/>
</dbReference>
<sequence length="110" mass="12512">MINKLLILLKSNYTLRAIKSTSSHWPQTSSPHRAQASMRCVAIAGVFINVAMSDCYENASFKYNFLLKFRIHTQINFSLIFEIEDNLTKRVTKFVNSAAAAPRSSRVQEL</sequence>
<accession>A0A4C1SY09</accession>
<dbReference type="OrthoDB" id="3509362at2759"/>
<organism evidence="1 2">
    <name type="scientific">Eumeta variegata</name>
    <name type="common">Bagworm moth</name>
    <name type="synonym">Eumeta japonica</name>
    <dbReference type="NCBI Taxonomy" id="151549"/>
    <lineage>
        <taxon>Eukaryota</taxon>
        <taxon>Metazoa</taxon>
        <taxon>Ecdysozoa</taxon>
        <taxon>Arthropoda</taxon>
        <taxon>Hexapoda</taxon>
        <taxon>Insecta</taxon>
        <taxon>Pterygota</taxon>
        <taxon>Neoptera</taxon>
        <taxon>Endopterygota</taxon>
        <taxon>Lepidoptera</taxon>
        <taxon>Glossata</taxon>
        <taxon>Ditrysia</taxon>
        <taxon>Tineoidea</taxon>
        <taxon>Psychidae</taxon>
        <taxon>Oiketicinae</taxon>
        <taxon>Eumeta</taxon>
    </lineage>
</organism>
<evidence type="ECO:0000313" key="1">
    <source>
        <dbReference type="EMBL" id="GBP06814.1"/>
    </source>
</evidence>
<proteinExistence type="predicted"/>
<keyword evidence="2" id="KW-1185">Reference proteome</keyword>